<evidence type="ECO:0000313" key="2">
    <source>
        <dbReference type="Proteomes" id="UP001060215"/>
    </source>
</evidence>
<reference evidence="1 2" key="1">
    <citation type="journal article" date="2022" name="Plant J.">
        <title>Chromosome-level genome of Camellia lanceoleosa provides a valuable resource for understanding genome evolution and self-incompatibility.</title>
        <authorList>
            <person name="Gong W."/>
            <person name="Xiao S."/>
            <person name="Wang L."/>
            <person name="Liao Z."/>
            <person name="Chang Y."/>
            <person name="Mo W."/>
            <person name="Hu G."/>
            <person name="Li W."/>
            <person name="Zhao G."/>
            <person name="Zhu H."/>
            <person name="Hu X."/>
            <person name="Ji K."/>
            <person name="Xiang X."/>
            <person name="Song Q."/>
            <person name="Yuan D."/>
            <person name="Jin S."/>
            <person name="Zhang L."/>
        </authorList>
    </citation>
    <scope>NUCLEOTIDE SEQUENCE [LARGE SCALE GENOMIC DNA]</scope>
    <source>
        <strain evidence="1">SQ_2022a</strain>
    </source>
</reference>
<evidence type="ECO:0000313" key="1">
    <source>
        <dbReference type="EMBL" id="KAI8028103.1"/>
    </source>
</evidence>
<dbReference type="EMBL" id="CM045760">
    <property type="protein sequence ID" value="KAI8028103.1"/>
    <property type="molecule type" value="Genomic_DNA"/>
</dbReference>
<keyword evidence="2" id="KW-1185">Reference proteome</keyword>
<comment type="caution">
    <text evidence="1">The sequence shown here is derived from an EMBL/GenBank/DDBJ whole genome shotgun (WGS) entry which is preliminary data.</text>
</comment>
<name>A0ACC0ISM7_9ERIC</name>
<organism evidence="1 2">
    <name type="scientific">Camellia lanceoleosa</name>
    <dbReference type="NCBI Taxonomy" id="1840588"/>
    <lineage>
        <taxon>Eukaryota</taxon>
        <taxon>Viridiplantae</taxon>
        <taxon>Streptophyta</taxon>
        <taxon>Embryophyta</taxon>
        <taxon>Tracheophyta</taxon>
        <taxon>Spermatophyta</taxon>
        <taxon>Magnoliopsida</taxon>
        <taxon>eudicotyledons</taxon>
        <taxon>Gunneridae</taxon>
        <taxon>Pentapetalae</taxon>
        <taxon>asterids</taxon>
        <taxon>Ericales</taxon>
        <taxon>Theaceae</taxon>
        <taxon>Camellia</taxon>
    </lineage>
</organism>
<accession>A0ACC0ISM7</accession>
<protein>
    <submittedName>
        <fullName evidence="1">Uncharacterized protein</fullName>
    </submittedName>
</protein>
<dbReference type="Proteomes" id="UP001060215">
    <property type="component" value="Chromosome 3"/>
</dbReference>
<proteinExistence type="predicted"/>
<sequence>MESESEPEREVKKRRRNLEGGRGERFEEFGSGVPEEEDDASMEMEWMREGGGGAAFEGENGGGGGGGAVVEEVGGDEGRVRDEVAEGFAYAPESNERFDRETIENVDDDVHGERDCSPKTMTLHHRWPLYFFLDSPLLLLSKNGNTERRERKGFERDLVYDWRQQQGENEGMAASKQWHSWVIERWSGDARDDGVTATGEEKDGDGEERKETMSKEATDGGGDGDGEERRERSVR</sequence>
<gene>
    <name evidence="1" type="ORF">LOK49_LG02G00928</name>
</gene>